<gene>
    <name evidence="2" type="ORF">ACFQT0_31470</name>
</gene>
<feature type="compositionally biased region" description="Pro residues" evidence="1">
    <location>
        <begin position="128"/>
        <end position="150"/>
    </location>
</feature>
<evidence type="ECO:0000256" key="1">
    <source>
        <dbReference type="SAM" id="MobiDB-lite"/>
    </source>
</evidence>
<comment type="caution">
    <text evidence="2">The sequence shown here is derived from an EMBL/GenBank/DDBJ whole genome shotgun (WGS) entry which is preliminary data.</text>
</comment>
<evidence type="ECO:0000313" key="3">
    <source>
        <dbReference type="Proteomes" id="UP001596513"/>
    </source>
</evidence>
<dbReference type="RefSeq" id="WP_380207506.1">
    <property type="nucleotide sequence ID" value="NZ_JBHTEK010000007.1"/>
</dbReference>
<organism evidence="2 3">
    <name type="scientific">Hymenobacter humi</name>
    <dbReference type="NCBI Taxonomy" id="1411620"/>
    <lineage>
        <taxon>Bacteria</taxon>
        <taxon>Pseudomonadati</taxon>
        <taxon>Bacteroidota</taxon>
        <taxon>Cytophagia</taxon>
        <taxon>Cytophagales</taxon>
        <taxon>Hymenobacteraceae</taxon>
        <taxon>Hymenobacter</taxon>
    </lineage>
</organism>
<dbReference type="EMBL" id="JBHTEK010000007">
    <property type="protein sequence ID" value="MFC7671426.1"/>
    <property type="molecule type" value="Genomic_DNA"/>
</dbReference>
<keyword evidence="3" id="KW-1185">Reference proteome</keyword>
<feature type="region of interest" description="Disordered" evidence="1">
    <location>
        <begin position="127"/>
        <end position="197"/>
    </location>
</feature>
<feature type="compositionally biased region" description="Low complexity" evidence="1">
    <location>
        <begin position="151"/>
        <end position="162"/>
    </location>
</feature>
<protein>
    <recommendedName>
        <fullName evidence="4">DeoR family transcriptional regulator</fullName>
    </recommendedName>
</protein>
<reference evidence="3" key="1">
    <citation type="journal article" date="2019" name="Int. J. Syst. Evol. Microbiol.">
        <title>The Global Catalogue of Microorganisms (GCM) 10K type strain sequencing project: providing services to taxonomists for standard genome sequencing and annotation.</title>
        <authorList>
            <consortium name="The Broad Institute Genomics Platform"/>
            <consortium name="The Broad Institute Genome Sequencing Center for Infectious Disease"/>
            <person name="Wu L."/>
            <person name="Ma J."/>
        </authorList>
    </citation>
    <scope>NUCLEOTIDE SEQUENCE [LARGE SCALE GENOMIC DNA]</scope>
    <source>
        <strain evidence="3">JCM 19635</strain>
    </source>
</reference>
<dbReference type="Proteomes" id="UP001596513">
    <property type="component" value="Unassembled WGS sequence"/>
</dbReference>
<evidence type="ECO:0008006" key="4">
    <source>
        <dbReference type="Google" id="ProtNLM"/>
    </source>
</evidence>
<evidence type="ECO:0000313" key="2">
    <source>
        <dbReference type="EMBL" id="MFC7671426.1"/>
    </source>
</evidence>
<sequence>MLLSAGKLVTLRNLYQMVLYQAGAYRHAPYDAGMGYRPASAHKSGGRAAPPAPSSLEFPAREFHLRTTLWDLVEECHCDERTLRRHLKDFETLGLVKVRRQLGVATPGAPSFYLVLNADFFDWEEVPSPGPRCPSPHPRPRSRPCPPWAPPASSSARRNSGPHTPQSRGPNQRPRRTPVGQNADSVNYCSNVSSMEE</sequence>
<accession>A0ABW2UH46</accession>
<feature type="compositionally biased region" description="Polar residues" evidence="1">
    <location>
        <begin position="179"/>
        <end position="197"/>
    </location>
</feature>
<name>A0ABW2UH46_9BACT</name>
<proteinExistence type="predicted"/>